<evidence type="ECO:0000313" key="2">
    <source>
        <dbReference type="EMBL" id="CBN80432.1"/>
    </source>
</evidence>
<protein>
    <submittedName>
        <fullName evidence="2">EsV-1-134</fullName>
    </submittedName>
</protein>
<organism evidence="2 3">
    <name type="scientific">Ectocarpus siliculosus</name>
    <name type="common">Brown alga</name>
    <name type="synonym">Conferva siliculosa</name>
    <dbReference type="NCBI Taxonomy" id="2880"/>
    <lineage>
        <taxon>Eukaryota</taxon>
        <taxon>Sar</taxon>
        <taxon>Stramenopiles</taxon>
        <taxon>Ochrophyta</taxon>
        <taxon>PX clade</taxon>
        <taxon>Phaeophyceae</taxon>
        <taxon>Ectocarpales</taxon>
        <taxon>Ectocarpaceae</taxon>
        <taxon>Ectocarpus</taxon>
    </lineage>
</organism>
<proteinExistence type="predicted"/>
<sequence>MPPASLQITPFTVSARIHRRSQTEFYHRERVQSEKHTRRGQRHQERRQVPPLRQPCRLRLSRQLARRLHELQAVLQVRRLYEAEWRGSRVLQRCQWIQQNNIQTLNSKEETRKKVVYTIPVKVWTLIGPNVHLKNGLVIANSLAGGGAVHVRQLLPFLGILFPELLLNSVVARESDPLLHMVQPDLSLADRKL</sequence>
<evidence type="ECO:0000313" key="3">
    <source>
        <dbReference type="Proteomes" id="UP000002630"/>
    </source>
</evidence>
<dbReference type="InParanoid" id="D8LPG0"/>
<reference evidence="2 3" key="1">
    <citation type="journal article" date="2010" name="Nature">
        <title>The Ectocarpus genome and the independent evolution of multicellularity in brown algae.</title>
        <authorList>
            <person name="Cock J.M."/>
            <person name="Sterck L."/>
            <person name="Rouze P."/>
            <person name="Scornet D."/>
            <person name="Allen A.E."/>
            <person name="Amoutzias G."/>
            <person name="Anthouard V."/>
            <person name="Artiguenave F."/>
            <person name="Aury J.M."/>
            <person name="Badger J.H."/>
            <person name="Beszteri B."/>
            <person name="Billiau K."/>
            <person name="Bonnet E."/>
            <person name="Bothwell J.H."/>
            <person name="Bowler C."/>
            <person name="Boyen C."/>
            <person name="Brownlee C."/>
            <person name="Carrano C.J."/>
            <person name="Charrier B."/>
            <person name="Cho G.Y."/>
            <person name="Coelho S.M."/>
            <person name="Collen J."/>
            <person name="Corre E."/>
            <person name="Da Silva C."/>
            <person name="Delage L."/>
            <person name="Delaroque N."/>
            <person name="Dittami S.M."/>
            <person name="Doulbeau S."/>
            <person name="Elias M."/>
            <person name="Farnham G."/>
            <person name="Gachon C.M."/>
            <person name="Gschloessl B."/>
            <person name="Heesch S."/>
            <person name="Jabbari K."/>
            <person name="Jubin C."/>
            <person name="Kawai H."/>
            <person name="Kimura K."/>
            <person name="Kloareg B."/>
            <person name="Kupper F.C."/>
            <person name="Lang D."/>
            <person name="Le Bail A."/>
            <person name="Leblanc C."/>
            <person name="Lerouge P."/>
            <person name="Lohr M."/>
            <person name="Lopez P.J."/>
            <person name="Martens C."/>
            <person name="Maumus F."/>
            <person name="Michel G."/>
            <person name="Miranda-Saavedra D."/>
            <person name="Morales J."/>
            <person name="Moreau H."/>
            <person name="Motomura T."/>
            <person name="Nagasato C."/>
            <person name="Napoli C.A."/>
            <person name="Nelson D.R."/>
            <person name="Nyvall-Collen P."/>
            <person name="Peters A.F."/>
            <person name="Pommier C."/>
            <person name="Potin P."/>
            <person name="Poulain J."/>
            <person name="Quesneville H."/>
            <person name="Read B."/>
            <person name="Rensing S.A."/>
            <person name="Ritter A."/>
            <person name="Rousvoal S."/>
            <person name="Samanta M."/>
            <person name="Samson G."/>
            <person name="Schroeder D.C."/>
            <person name="Segurens B."/>
            <person name="Strittmatter M."/>
            <person name="Tonon T."/>
            <person name="Tregear J.W."/>
            <person name="Valentin K."/>
            <person name="von Dassow P."/>
            <person name="Yamagishi T."/>
            <person name="Van de Peer Y."/>
            <person name="Wincker P."/>
        </authorList>
    </citation>
    <scope>NUCLEOTIDE SEQUENCE [LARGE SCALE GENOMIC DNA]</scope>
    <source>
        <strain evidence="3">Ec32 / CCAP1310/4</strain>
    </source>
</reference>
<dbReference type="EMBL" id="FN648730">
    <property type="protein sequence ID" value="CBN80432.1"/>
    <property type="molecule type" value="Genomic_DNA"/>
</dbReference>
<dbReference type="Proteomes" id="UP000002630">
    <property type="component" value="Linkage Group LG16"/>
</dbReference>
<evidence type="ECO:0000256" key="1">
    <source>
        <dbReference type="SAM" id="MobiDB-lite"/>
    </source>
</evidence>
<accession>D8LPG0</accession>
<name>D8LPG0_ECTSI</name>
<keyword evidence="3" id="KW-1185">Reference proteome</keyword>
<dbReference type="AlphaFoldDB" id="D8LPG0"/>
<gene>
    <name evidence="2" type="ORF">Esi_0052_0272</name>
</gene>
<dbReference type="EMBL" id="FN649741">
    <property type="protein sequence ID" value="CBN80432.1"/>
    <property type="molecule type" value="Genomic_DNA"/>
</dbReference>
<feature type="region of interest" description="Disordered" evidence="1">
    <location>
        <begin position="28"/>
        <end position="52"/>
    </location>
</feature>